<comment type="caution">
    <text evidence="2">The sequence shown here is derived from an EMBL/GenBank/DDBJ whole genome shotgun (WGS) entry which is preliminary data.</text>
</comment>
<name>A0A4T0TV62_9BASI</name>
<proteinExistence type="predicted"/>
<dbReference type="Proteomes" id="UP000307169">
    <property type="component" value="Unassembled WGS sequence"/>
</dbReference>
<reference evidence="4 5" key="1">
    <citation type="submission" date="2019-03" db="EMBL/GenBank/DDBJ databases">
        <title>Sequencing 25 genomes of Wallemia mellicola.</title>
        <authorList>
            <person name="Gostincar C."/>
        </authorList>
    </citation>
    <scope>NUCLEOTIDE SEQUENCE [LARGE SCALE GENOMIC DNA]</scope>
    <source>
        <strain evidence="2 4">EXF-1262</strain>
        <strain evidence="3 5">EXF-1274</strain>
    </source>
</reference>
<feature type="transmembrane region" description="Helical" evidence="1">
    <location>
        <begin position="163"/>
        <end position="188"/>
    </location>
</feature>
<gene>
    <name evidence="3" type="ORF">E3Q02_00991</name>
    <name evidence="2" type="ORF">E3Q17_01839</name>
</gene>
<dbReference type="EMBL" id="SPRH01000017">
    <property type="protein sequence ID" value="TIC01361.1"/>
    <property type="molecule type" value="Genomic_DNA"/>
</dbReference>
<feature type="transmembrane region" description="Helical" evidence="1">
    <location>
        <begin position="111"/>
        <end position="132"/>
    </location>
</feature>
<feature type="transmembrane region" description="Helical" evidence="1">
    <location>
        <begin position="76"/>
        <end position="99"/>
    </location>
</feature>
<evidence type="ECO:0000313" key="5">
    <source>
        <dbReference type="Proteomes" id="UP000309601"/>
    </source>
</evidence>
<keyword evidence="1" id="KW-0472">Membrane</keyword>
<dbReference type="AlphaFoldDB" id="A0A4T0TV62"/>
<evidence type="ECO:0000313" key="2">
    <source>
        <dbReference type="EMBL" id="TIC01361.1"/>
    </source>
</evidence>
<keyword evidence="1" id="KW-0812">Transmembrane</keyword>
<evidence type="ECO:0000313" key="3">
    <source>
        <dbReference type="EMBL" id="TIC69130.1"/>
    </source>
</evidence>
<dbReference type="EMBL" id="SPRW01000007">
    <property type="protein sequence ID" value="TIC69130.1"/>
    <property type="molecule type" value="Genomic_DNA"/>
</dbReference>
<keyword evidence="1" id="KW-1133">Transmembrane helix</keyword>
<sequence>MLTRKSHHAFCGLITVRTSTLIYSTTTFLTYAASAYAAFNLLTLSCPHCTTSPSNSHQPSNILDSADAQARFGARILIVSIWYAITMVVGSSFGIWGVVKENIRNLKLFRLMHAIDVILSFLVTFVVGPVGLTSSMKDFVCDSPTRLESNNCWEIWKSSVYRFIGLMLIIIIFKLAKIYLLASTHIYIRQCQLKQRKLRPRPSIVLVPPPPSSNTRQLTGYIVASPTTTKHKKSHSIRQASVDVSNGGPIALAIRPDEGLLPHERSYSDEVEL</sequence>
<evidence type="ECO:0000313" key="4">
    <source>
        <dbReference type="Proteomes" id="UP000307169"/>
    </source>
</evidence>
<dbReference type="Proteomes" id="UP000309601">
    <property type="component" value="Unassembled WGS sequence"/>
</dbReference>
<organism evidence="2 4">
    <name type="scientific">Wallemia mellicola</name>
    <dbReference type="NCBI Taxonomy" id="1708541"/>
    <lineage>
        <taxon>Eukaryota</taxon>
        <taxon>Fungi</taxon>
        <taxon>Dikarya</taxon>
        <taxon>Basidiomycota</taxon>
        <taxon>Wallemiomycotina</taxon>
        <taxon>Wallemiomycetes</taxon>
        <taxon>Wallemiales</taxon>
        <taxon>Wallemiaceae</taxon>
        <taxon>Wallemia</taxon>
    </lineage>
</organism>
<protein>
    <submittedName>
        <fullName evidence="2">Uncharacterized protein</fullName>
    </submittedName>
</protein>
<evidence type="ECO:0000256" key="1">
    <source>
        <dbReference type="SAM" id="Phobius"/>
    </source>
</evidence>
<accession>A0A4T0TV62</accession>
<feature type="transmembrane region" description="Helical" evidence="1">
    <location>
        <begin position="21"/>
        <end position="39"/>
    </location>
</feature>